<comment type="catalytic activity">
    <reaction evidence="2">
        <text>L-threonyl-[protein] + ATP = O-phospho-L-threonyl-[protein] + ADP + H(+)</text>
        <dbReference type="Rhea" id="RHEA:46608"/>
        <dbReference type="Rhea" id="RHEA-COMP:11060"/>
        <dbReference type="Rhea" id="RHEA-COMP:11605"/>
        <dbReference type="ChEBI" id="CHEBI:15378"/>
        <dbReference type="ChEBI" id="CHEBI:30013"/>
        <dbReference type="ChEBI" id="CHEBI:30616"/>
        <dbReference type="ChEBI" id="CHEBI:61977"/>
        <dbReference type="ChEBI" id="CHEBI:456216"/>
        <dbReference type="EC" id="2.7.11.1"/>
    </reaction>
</comment>
<reference evidence="6 7" key="1">
    <citation type="submission" date="2016-07" db="EMBL/GenBank/DDBJ databases">
        <title>Pervasive Adenine N6-methylation of Active Genes in Fungi.</title>
        <authorList>
            <consortium name="DOE Joint Genome Institute"/>
            <person name="Mondo S.J."/>
            <person name="Dannebaum R.O."/>
            <person name="Kuo R.C."/>
            <person name="Labutti K."/>
            <person name="Haridas S."/>
            <person name="Kuo A."/>
            <person name="Salamov A."/>
            <person name="Ahrendt S.R."/>
            <person name="Lipzen A."/>
            <person name="Sullivan W."/>
            <person name="Andreopoulos W.B."/>
            <person name="Clum A."/>
            <person name="Lindquist E."/>
            <person name="Daum C."/>
            <person name="Ramamoorthy G.K."/>
            <person name="Gryganskyi A."/>
            <person name="Culley D."/>
            <person name="Magnuson J.K."/>
            <person name="James T.Y."/>
            <person name="O'Malley M.A."/>
            <person name="Stajich J.E."/>
            <person name="Spatafora J.W."/>
            <person name="Visel A."/>
            <person name="Grigoriev I.V."/>
        </authorList>
    </citation>
    <scope>NUCLEOTIDE SEQUENCE [LARGE SCALE GENOMIC DNA]</scope>
    <source>
        <strain evidence="6 7">CBS 129021</strain>
    </source>
</reference>
<sequence>MDQLRLNITEDNLNIIEDNPIDTGLDSFHVSFASTCQSRGLSCSPGSLGHLGHNDLQDLTLDLLAALQGLRISRLLPSTGRGKNLLSDLTRLNSAANSDNFDFDRVRPLLDVTLAKSADGDIWEQVYIAVTESTPPPRPVASSLQQTPWLRNTSSFPNSSEYRKHVDDVLKEELGPMYIGLPHFYDTFFDDVADLKTASEAFFEQCIGGTDPFFEDGWRGWPPDARQDDVLTWFTGFCEELAAFAEGRENRPMRQPRLLAKPNELIDGSVGKRKMDIGFVSNPRAGKDTRCQWSQILVPGELKSNPAADKPSEAWLDLGRYAREVLAAQDTRRFVLGFTICGSLMRVWAFDRVGGIASEQFDINKDGHRFVFTILGFLWMSDRELGFDPTILTANKERFIEIKRNGSTERVIIDGVMLRARCIAGRATTCWRAHPDGREDIPLVIKDSWQYPERDEEGELLRDIVDKSVVNVARYYYHETVQIRNMDDDIRNNIRRGLDITTATNYRPGRPILSNVAADTVRTGRTNASINRKRPSSQTDAELPPSKRSCSVSPTKAISALPNRVHRRVILRDYGEPIYTASSRSALLAALEGCIEGHESLRKAGILHRDISINNLLINEDSDNPSWPSFLIDLDLAIREQRDVASGAKGKTGTRAFMAIGTLLGEQHSFMHDLESFFWVLFWICIHYDTKGRDMGPTEFDSWNYESDNKLVRSKVGTIGDESIFLKIATENYTPYYQPLIPWVNRLRRKVFPNGETWKRPEPELYSSMKEILRDARKNLEMPVDE</sequence>
<protein>
    <recommendedName>
        <fullName evidence="1">non-specific serine/threonine protein kinase</fullName>
        <ecNumber evidence="1">2.7.11.1</ecNumber>
    </recommendedName>
</protein>
<dbReference type="GO" id="GO:0004674">
    <property type="term" value="F:protein serine/threonine kinase activity"/>
    <property type="evidence" value="ECO:0007669"/>
    <property type="project" value="UniProtKB-EC"/>
</dbReference>
<evidence type="ECO:0000256" key="3">
    <source>
        <dbReference type="ARBA" id="ARBA00048679"/>
    </source>
</evidence>
<accession>A0A1Y2DLA9</accession>
<comment type="caution">
    <text evidence="6">The sequence shown here is derived from an EMBL/GenBank/DDBJ whole genome shotgun (WGS) entry which is preliminary data.</text>
</comment>
<dbReference type="InterPro" id="IPR008266">
    <property type="entry name" value="Tyr_kinase_AS"/>
</dbReference>
<dbReference type="EC" id="2.7.11.1" evidence="1"/>
<comment type="catalytic activity">
    <reaction evidence="3">
        <text>L-seryl-[protein] + ATP = O-phospho-L-seryl-[protein] + ADP + H(+)</text>
        <dbReference type="Rhea" id="RHEA:17989"/>
        <dbReference type="Rhea" id="RHEA-COMP:9863"/>
        <dbReference type="Rhea" id="RHEA-COMP:11604"/>
        <dbReference type="ChEBI" id="CHEBI:15378"/>
        <dbReference type="ChEBI" id="CHEBI:29999"/>
        <dbReference type="ChEBI" id="CHEBI:30616"/>
        <dbReference type="ChEBI" id="CHEBI:83421"/>
        <dbReference type="ChEBI" id="CHEBI:456216"/>
        <dbReference type="EC" id="2.7.11.1"/>
    </reaction>
</comment>
<dbReference type="RefSeq" id="XP_040712378.1">
    <property type="nucleotide sequence ID" value="XM_040856569.1"/>
</dbReference>
<gene>
    <name evidence="6" type="ORF">BCR38DRAFT_350524</name>
</gene>
<feature type="region of interest" description="Disordered" evidence="4">
    <location>
        <begin position="525"/>
        <end position="553"/>
    </location>
</feature>
<dbReference type="SUPFAM" id="SSF56112">
    <property type="entry name" value="Protein kinase-like (PK-like)"/>
    <property type="match status" value="1"/>
</dbReference>
<dbReference type="PROSITE" id="PS00109">
    <property type="entry name" value="PROTEIN_KINASE_TYR"/>
    <property type="match status" value="1"/>
</dbReference>
<evidence type="ECO:0000313" key="6">
    <source>
        <dbReference type="EMBL" id="ORY59944.1"/>
    </source>
</evidence>
<dbReference type="EMBL" id="MCFJ01000012">
    <property type="protein sequence ID" value="ORY59944.1"/>
    <property type="molecule type" value="Genomic_DNA"/>
</dbReference>
<dbReference type="GeneID" id="63772781"/>
<dbReference type="Proteomes" id="UP000193689">
    <property type="component" value="Unassembled WGS sequence"/>
</dbReference>
<evidence type="ECO:0000256" key="4">
    <source>
        <dbReference type="SAM" id="MobiDB-lite"/>
    </source>
</evidence>
<dbReference type="InterPro" id="IPR011009">
    <property type="entry name" value="Kinase-like_dom_sf"/>
</dbReference>
<dbReference type="PANTHER" id="PTHR38248:SF2">
    <property type="entry name" value="FUNK1 11"/>
    <property type="match status" value="1"/>
</dbReference>
<dbReference type="PANTHER" id="PTHR38248">
    <property type="entry name" value="FUNK1 6"/>
    <property type="match status" value="1"/>
</dbReference>
<dbReference type="InParanoid" id="A0A1Y2DLA9"/>
<proteinExistence type="predicted"/>
<dbReference type="AlphaFoldDB" id="A0A1Y2DLA9"/>
<organism evidence="6 7">
    <name type="scientific">Pseudomassariella vexata</name>
    <dbReference type="NCBI Taxonomy" id="1141098"/>
    <lineage>
        <taxon>Eukaryota</taxon>
        <taxon>Fungi</taxon>
        <taxon>Dikarya</taxon>
        <taxon>Ascomycota</taxon>
        <taxon>Pezizomycotina</taxon>
        <taxon>Sordariomycetes</taxon>
        <taxon>Xylariomycetidae</taxon>
        <taxon>Amphisphaeriales</taxon>
        <taxon>Pseudomassariaceae</taxon>
        <taxon>Pseudomassariella</taxon>
    </lineage>
</organism>
<evidence type="ECO:0000256" key="1">
    <source>
        <dbReference type="ARBA" id="ARBA00012513"/>
    </source>
</evidence>
<name>A0A1Y2DLA9_9PEZI</name>
<dbReference type="Pfam" id="PF17667">
    <property type="entry name" value="Pkinase_fungal"/>
    <property type="match status" value="1"/>
</dbReference>
<evidence type="ECO:0000256" key="2">
    <source>
        <dbReference type="ARBA" id="ARBA00047899"/>
    </source>
</evidence>
<dbReference type="STRING" id="1141098.A0A1Y2DLA9"/>
<dbReference type="InterPro" id="IPR040976">
    <property type="entry name" value="Pkinase_fungal"/>
</dbReference>
<keyword evidence="7" id="KW-1185">Reference proteome</keyword>
<dbReference type="Gene3D" id="1.10.510.10">
    <property type="entry name" value="Transferase(Phosphotransferase) domain 1"/>
    <property type="match status" value="1"/>
</dbReference>
<evidence type="ECO:0000313" key="7">
    <source>
        <dbReference type="Proteomes" id="UP000193689"/>
    </source>
</evidence>
<dbReference type="OrthoDB" id="5584477at2759"/>
<evidence type="ECO:0000259" key="5">
    <source>
        <dbReference type="Pfam" id="PF17667"/>
    </source>
</evidence>
<feature type="domain" description="Fungal-type protein kinase" evidence="5">
    <location>
        <begin position="274"/>
        <end position="685"/>
    </location>
</feature>
<feature type="compositionally biased region" description="Polar residues" evidence="4">
    <location>
        <begin position="525"/>
        <end position="540"/>
    </location>
</feature>